<reference evidence="14" key="1">
    <citation type="submission" date="2025-08" db="UniProtKB">
        <authorList>
            <consortium name="RefSeq"/>
        </authorList>
    </citation>
    <scope>IDENTIFICATION</scope>
    <source>
        <tissue evidence="14">Tentacle</tissue>
    </source>
</reference>
<dbReference type="Gene3D" id="2.30.29.30">
    <property type="entry name" value="Pleckstrin-homology domain (PH domain)/Phosphotyrosine-binding domain (PTB)"/>
    <property type="match status" value="2"/>
</dbReference>
<feature type="domain" description="PH" evidence="10">
    <location>
        <begin position="866"/>
        <end position="965"/>
    </location>
</feature>
<gene>
    <name evidence="14" type="primary">LOC116297766</name>
</gene>
<evidence type="ECO:0000256" key="5">
    <source>
        <dbReference type="ARBA" id="ARBA00022771"/>
    </source>
</evidence>
<evidence type="ECO:0000256" key="2">
    <source>
        <dbReference type="ARBA" id="ARBA00022490"/>
    </source>
</evidence>
<dbReference type="InParanoid" id="A0A6P8HZW7"/>
<dbReference type="CDD" id="cd00160">
    <property type="entry name" value="RhoGEF"/>
    <property type="match status" value="1"/>
</dbReference>
<feature type="region of interest" description="Disordered" evidence="9">
    <location>
        <begin position="364"/>
        <end position="419"/>
    </location>
</feature>
<dbReference type="SUPFAM" id="SSF50729">
    <property type="entry name" value="PH domain-like"/>
    <property type="match status" value="2"/>
</dbReference>
<evidence type="ECO:0000256" key="3">
    <source>
        <dbReference type="ARBA" id="ARBA00022658"/>
    </source>
</evidence>
<organism evidence="13 14">
    <name type="scientific">Actinia tenebrosa</name>
    <name type="common">Australian red waratah sea anemone</name>
    <dbReference type="NCBI Taxonomy" id="6105"/>
    <lineage>
        <taxon>Eukaryota</taxon>
        <taxon>Metazoa</taxon>
        <taxon>Cnidaria</taxon>
        <taxon>Anthozoa</taxon>
        <taxon>Hexacorallia</taxon>
        <taxon>Actiniaria</taxon>
        <taxon>Actiniidae</taxon>
        <taxon>Actinia</taxon>
    </lineage>
</organism>
<dbReference type="PROSITE" id="PS50003">
    <property type="entry name" value="PH_DOMAIN"/>
    <property type="match status" value="2"/>
</dbReference>
<keyword evidence="3" id="KW-0344">Guanine-nucleotide releasing factor</keyword>
<keyword evidence="4" id="KW-0479">Metal-binding</keyword>
<evidence type="ECO:0000256" key="7">
    <source>
        <dbReference type="ARBA" id="ARBA00023212"/>
    </source>
</evidence>
<dbReference type="GO" id="GO:0005737">
    <property type="term" value="C:cytoplasm"/>
    <property type="evidence" value="ECO:0007669"/>
    <property type="project" value="TreeGrafter"/>
</dbReference>
<keyword evidence="13" id="KW-1185">Reference proteome</keyword>
<evidence type="ECO:0000256" key="6">
    <source>
        <dbReference type="ARBA" id="ARBA00022833"/>
    </source>
</evidence>
<evidence type="ECO:0000313" key="14">
    <source>
        <dbReference type="RefSeq" id="XP_031561914.1"/>
    </source>
</evidence>
<feature type="compositionally biased region" description="Basic and acidic residues" evidence="9">
    <location>
        <begin position="297"/>
        <end position="308"/>
    </location>
</feature>
<dbReference type="GO" id="GO:0046847">
    <property type="term" value="P:filopodium assembly"/>
    <property type="evidence" value="ECO:0007669"/>
    <property type="project" value="TreeGrafter"/>
</dbReference>
<feature type="domain" description="DH" evidence="11">
    <location>
        <begin position="432"/>
        <end position="620"/>
    </location>
</feature>
<dbReference type="Pfam" id="PF01363">
    <property type="entry name" value="FYVE"/>
    <property type="match status" value="1"/>
</dbReference>
<dbReference type="Pfam" id="PF00621">
    <property type="entry name" value="RhoGEF"/>
    <property type="match status" value="1"/>
</dbReference>
<feature type="compositionally biased region" description="Acidic residues" evidence="9">
    <location>
        <begin position="381"/>
        <end position="406"/>
    </location>
</feature>
<dbReference type="SUPFAM" id="SSF48065">
    <property type="entry name" value="DBL homology domain (DH-domain)"/>
    <property type="match status" value="1"/>
</dbReference>
<evidence type="ECO:0000259" key="10">
    <source>
        <dbReference type="PROSITE" id="PS50003"/>
    </source>
</evidence>
<dbReference type="InterPro" id="IPR035899">
    <property type="entry name" value="DBL_dom_sf"/>
</dbReference>
<keyword evidence="5 8" id="KW-0863">Zinc-finger</keyword>
<dbReference type="Pfam" id="PF00169">
    <property type="entry name" value="PH"/>
    <property type="match status" value="1"/>
</dbReference>
<keyword evidence="2" id="KW-0963">Cytoplasm</keyword>
<feature type="region of interest" description="Disordered" evidence="9">
    <location>
        <begin position="144"/>
        <end position="349"/>
    </location>
</feature>
<dbReference type="PANTHER" id="PTHR12673">
    <property type="entry name" value="FACIOGENITAL DYSPLASIA PROTEIN"/>
    <property type="match status" value="1"/>
</dbReference>
<dbReference type="KEGG" id="aten:116297766"/>
<proteinExistence type="predicted"/>
<evidence type="ECO:0000256" key="9">
    <source>
        <dbReference type="SAM" id="MobiDB-lite"/>
    </source>
</evidence>
<feature type="region of interest" description="Disordered" evidence="9">
    <location>
        <begin position="1"/>
        <end position="68"/>
    </location>
</feature>
<dbReference type="AlphaFoldDB" id="A0A6P8HZW7"/>
<dbReference type="RefSeq" id="XP_031561914.1">
    <property type="nucleotide sequence ID" value="XM_031706054.1"/>
</dbReference>
<keyword evidence="7" id="KW-0206">Cytoskeleton</keyword>
<feature type="compositionally biased region" description="Pro residues" evidence="9">
    <location>
        <begin position="171"/>
        <end position="180"/>
    </location>
</feature>
<dbReference type="InterPro" id="IPR055251">
    <property type="entry name" value="SOS1_NGEF_PH"/>
</dbReference>
<dbReference type="InterPro" id="IPR000219">
    <property type="entry name" value="DH_dom"/>
</dbReference>
<dbReference type="PROSITE" id="PS50178">
    <property type="entry name" value="ZF_FYVE"/>
    <property type="match status" value="1"/>
</dbReference>
<dbReference type="InterPro" id="IPR013083">
    <property type="entry name" value="Znf_RING/FYVE/PHD"/>
</dbReference>
<evidence type="ECO:0000256" key="8">
    <source>
        <dbReference type="PROSITE-ProRule" id="PRU00091"/>
    </source>
</evidence>
<evidence type="ECO:0000259" key="11">
    <source>
        <dbReference type="PROSITE" id="PS50010"/>
    </source>
</evidence>
<dbReference type="PANTHER" id="PTHR12673:SF241">
    <property type="entry name" value="DH DOMAIN-CONTAINING PROTEIN"/>
    <property type="match status" value="1"/>
</dbReference>
<dbReference type="SMART" id="SM00233">
    <property type="entry name" value="PH"/>
    <property type="match status" value="2"/>
</dbReference>
<dbReference type="InterPro" id="IPR011993">
    <property type="entry name" value="PH-like_dom_sf"/>
</dbReference>
<protein>
    <submittedName>
        <fullName evidence="14">FYVE, RhoGEF and PH domain-containing protein 4-like</fullName>
    </submittedName>
</protein>
<dbReference type="InterPro" id="IPR000306">
    <property type="entry name" value="Znf_FYVE"/>
</dbReference>
<dbReference type="GO" id="GO:0005856">
    <property type="term" value="C:cytoskeleton"/>
    <property type="evidence" value="ECO:0007669"/>
    <property type="project" value="UniProtKB-SubCell"/>
</dbReference>
<dbReference type="Proteomes" id="UP000515163">
    <property type="component" value="Unplaced"/>
</dbReference>
<dbReference type="InterPro" id="IPR051092">
    <property type="entry name" value="FYVE_RhoGEF_PH"/>
</dbReference>
<name>A0A6P8HZW7_ACTTE</name>
<evidence type="ECO:0000313" key="13">
    <source>
        <dbReference type="Proteomes" id="UP000515163"/>
    </source>
</evidence>
<dbReference type="Gene3D" id="3.30.40.10">
    <property type="entry name" value="Zinc/RING finger domain, C3HC4 (zinc finger)"/>
    <property type="match status" value="1"/>
</dbReference>
<dbReference type="GO" id="GO:0005085">
    <property type="term" value="F:guanyl-nucleotide exchange factor activity"/>
    <property type="evidence" value="ECO:0007669"/>
    <property type="project" value="UniProtKB-KW"/>
</dbReference>
<dbReference type="InterPro" id="IPR017455">
    <property type="entry name" value="Znf_FYVE-rel"/>
</dbReference>
<feature type="compositionally biased region" description="Basic and acidic residues" evidence="9">
    <location>
        <begin position="364"/>
        <end position="380"/>
    </location>
</feature>
<comment type="subcellular location">
    <subcellularLocation>
        <location evidence="1">Cytoplasm</location>
        <location evidence="1">Cytoskeleton</location>
    </subcellularLocation>
</comment>
<dbReference type="InterPro" id="IPR001849">
    <property type="entry name" value="PH_domain"/>
</dbReference>
<feature type="compositionally biased region" description="Basic and acidic residues" evidence="9">
    <location>
        <begin position="18"/>
        <end position="30"/>
    </location>
</feature>
<evidence type="ECO:0000259" key="12">
    <source>
        <dbReference type="PROSITE" id="PS50178"/>
    </source>
</evidence>
<evidence type="ECO:0000256" key="4">
    <source>
        <dbReference type="ARBA" id="ARBA00022723"/>
    </source>
</evidence>
<accession>A0A6P8HZW7</accession>
<dbReference type="PROSITE" id="PS50010">
    <property type="entry name" value="DH_2"/>
    <property type="match status" value="1"/>
</dbReference>
<dbReference type="FunCoup" id="A0A6P8HZW7">
    <property type="interactions" value="852"/>
</dbReference>
<dbReference type="GeneID" id="116297766"/>
<dbReference type="OrthoDB" id="660555at2759"/>
<feature type="compositionally biased region" description="Polar residues" evidence="9">
    <location>
        <begin position="31"/>
        <end position="48"/>
    </location>
</feature>
<dbReference type="GO" id="GO:0007010">
    <property type="term" value="P:cytoskeleton organization"/>
    <property type="evidence" value="ECO:0007669"/>
    <property type="project" value="TreeGrafter"/>
</dbReference>
<dbReference type="SMART" id="SM00064">
    <property type="entry name" value="FYVE"/>
    <property type="match status" value="1"/>
</dbReference>
<feature type="compositionally biased region" description="Basic and acidic residues" evidence="9">
    <location>
        <begin position="53"/>
        <end position="68"/>
    </location>
</feature>
<dbReference type="Pfam" id="PF22697">
    <property type="entry name" value="SOS1_NGEF_PH"/>
    <property type="match status" value="1"/>
</dbReference>
<keyword evidence="6" id="KW-0862">Zinc</keyword>
<dbReference type="GO" id="GO:0008270">
    <property type="term" value="F:zinc ion binding"/>
    <property type="evidence" value="ECO:0007669"/>
    <property type="project" value="UniProtKB-KW"/>
</dbReference>
<feature type="domain" description="PH" evidence="10">
    <location>
        <begin position="649"/>
        <end position="748"/>
    </location>
</feature>
<dbReference type="SMART" id="SM00325">
    <property type="entry name" value="RhoGEF"/>
    <property type="match status" value="1"/>
</dbReference>
<dbReference type="Gene3D" id="1.20.900.10">
    <property type="entry name" value="Dbl homology (DH) domain"/>
    <property type="match status" value="1"/>
</dbReference>
<sequence>MAEAETKPRSQSTTVRLKAAETKTKLENQRPRSPNGTPITHTRQNSETTDLDNLEKKSRSLTDPDISGRLKIEGADGLFSSMNTASTFKEPNLSSFKNIDTKMERPSFISSESNISKPSVSSLKSNFEKGSEFVEASHKHHMAEFTNPLHKGTYNRHRFREDGLGGSLKPVKPPVAPKPSSPAKTLPSPAKQSADSVGLKPAVAKKPESPFKKPAFNPKSCDQENMNDMKTSEYEEIPSTQPESQEHYSSDEDDGLYSKVVHNGKPMPMHPPPRILNNPNMVHVCKQPDENSVAEQENEKEIESEKLSEIPIYAKVNKQRSLENYTEGNDSPVIQEKRSDSDPTPKNVSVVIPKIQDEVLAIRKDDAVMDNSDMKDKDSDSNVDDDEPPWDPDEFDDDSDFDENTDNCDSRSLSEDGQEDDMMVFPDEKSKKLYNIAKEILTTERAYVRRLHLLDQVFYFRLQNECLAHGHIPPEVMQDVFSNISAIHKLHKDFFLPKLEERMSEWSSNNMIGDILKTLAPFLKLYTAYIANFDKSSETLSTWTKKSPKFAAIIEDIQKTRECENLTLGHHMLEPIQRVPRYKLLLRDYLSKLPEDSPDHKNCQDAMEIISEAAAHANDSMKKMERFKKLLELQDRLLEGNDLITASRQFVKEGDLMKVAARSAAGHQERTLLLFNDLLLCCAKVPGTNKLKVKVQMDLDGMEIGDADEDVELCNTFRITSKQRVIDFSASSEEDREAWIKVLTETIEELIRKRQSYKRGIQSKPISECDLGKKAPVWVRDEAVTMCMLCDTMFTLTRRRHHCRACGGIFCNACCHAKAALEYTGGKQSRVCQTCHKIMGSKGSISKEKGEEKKTWDTRKIGGHTKVLLSGFLNYKGGSEKNWVKRWCVLSDNFVLYCYKAKKDTKAAFSLPLPGYVVDKPNLADDIDKKLAFKLHHKNVVIHYFAWDVEEALERWMHNLSFAVKAERIPEEEEEQPE</sequence>
<evidence type="ECO:0000256" key="1">
    <source>
        <dbReference type="ARBA" id="ARBA00004245"/>
    </source>
</evidence>
<feature type="domain" description="FYVE-type" evidence="12">
    <location>
        <begin position="781"/>
        <end position="840"/>
    </location>
</feature>